<sequence>MKSSLQSMVSECRDKGISIHQTGFDDFLRDESRFRGHAEGLVRARSERDVVELLVSANRWRVPVTVVSGKTSLTGASVPSTGIVLDVRALDAVDPEDPSEAQPGINLKQYKNLVAGRGLFYPPDPTSEDSCTLGGNVATNASGALSYFYGPTRDYVLGMRLALPTGSVLEVNRDLVISSGGFFRISADLLIPRPQNDILVPVPHPDAPSWRRCKNSAGLFYADPMDLVDLFIGSEGILGVFLRIRTRLIPMRSAYFGLVMYMPDRHFTVKLVQFLEHLRQYFQESNRALEQEIREDLAVLSGDSTIDVDSLRSIVPSCMEWLGHSVASLLSPDRARKLGNYYGAIYLEQEYPSDGDPMEHATRWAVLIDAFNSTRFQGEIVTETALDQGQIRRLRQERQSIPEKLNELIRPGLVKIGMDFAVPLERLEDLLVLYESLPPGKSYSFGHIGNAHLHCNLIPDSLEEMETFREVYRDLSEKVCLMGGSVSGEHGIGKLKREALKMMIGSSAVERIRKIKFTLDPQMILNVGNMISVAEQS</sequence>
<evidence type="ECO:0000313" key="6">
    <source>
        <dbReference type="EMBL" id="MBI5248207.1"/>
    </source>
</evidence>
<dbReference type="InterPro" id="IPR016169">
    <property type="entry name" value="FAD-bd_PCMH_sub2"/>
</dbReference>
<dbReference type="SUPFAM" id="SSF56176">
    <property type="entry name" value="FAD-binding/transporter-associated domain-like"/>
    <property type="match status" value="1"/>
</dbReference>
<dbReference type="GO" id="GO:0008720">
    <property type="term" value="F:D-lactate dehydrogenase (NAD+) activity"/>
    <property type="evidence" value="ECO:0007669"/>
    <property type="project" value="TreeGrafter"/>
</dbReference>
<feature type="domain" description="FAD-binding PCMH-type" evidence="5">
    <location>
        <begin position="34"/>
        <end position="251"/>
    </location>
</feature>
<dbReference type="SUPFAM" id="SSF55103">
    <property type="entry name" value="FAD-linked oxidases, C-terminal domain"/>
    <property type="match status" value="1"/>
</dbReference>
<dbReference type="GO" id="GO:0004458">
    <property type="term" value="F:D-lactate dehydrogenase (cytochrome) activity"/>
    <property type="evidence" value="ECO:0007669"/>
    <property type="project" value="UniProtKB-EC"/>
</dbReference>
<reference evidence="6" key="1">
    <citation type="submission" date="2020-07" db="EMBL/GenBank/DDBJ databases">
        <title>Huge and variable diversity of episymbiotic CPR bacteria and DPANN archaea in groundwater ecosystems.</title>
        <authorList>
            <person name="He C.Y."/>
            <person name="Keren R."/>
            <person name="Whittaker M."/>
            <person name="Farag I.F."/>
            <person name="Doudna J."/>
            <person name="Cate J.H.D."/>
            <person name="Banfield J.F."/>
        </authorList>
    </citation>
    <scope>NUCLEOTIDE SEQUENCE</scope>
    <source>
        <strain evidence="6">NC_groundwater_1664_Pr3_B-0.1um_52_9</strain>
    </source>
</reference>
<keyword evidence="4" id="KW-0560">Oxidoreductase</keyword>
<comment type="cofactor">
    <cofactor evidence="1">
        <name>FAD</name>
        <dbReference type="ChEBI" id="CHEBI:57692"/>
    </cofactor>
</comment>
<evidence type="ECO:0000256" key="3">
    <source>
        <dbReference type="ARBA" id="ARBA00022827"/>
    </source>
</evidence>
<comment type="caution">
    <text evidence="6">The sequence shown here is derived from an EMBL/GenBank/DDBJ whole genome shotgun (WGS) entry which is preliminary data.</text>
</comment>
<dbReference type="InterPro" id="IPR004113">
    <property type="entry name" value="FAD-bd_oxidored_4_C"/>
</dbReference>
<dbReference type="InterPro" id="IPR036318">
    <property type="entry name" value="FAD-bd_PCMH-like_sf"/>
</dbReference>
<gene>
    <name evidence="6" type="ORF">HY912_01820</name>
</gene>
<dbReference type="InterPro" id="IPR016171">
    <property type="entry name" value="Vanillyl_alc_oxidase_C-sub2"/>
</dbReference>
<dbReference type="Pfam" id="PF02913">
    <property type="entry name" value="FAD-oxidase_C"/>
    <property type="match status" value="1"/>
</dbReference>
<dbReference type="PROSITE" id="PS51387">
    <property type="entry name" value="FAD_PCMH"/>
    <property type="match status" value="1"/>
</dbReference>
<dbReference type="Gene3D" id="3.30.465.10">
    <property type="match status" value="1"/>
</dbReference>
<evidence type="ECO:0000256" key="2">
    <source>
        <dbReference type="ARBA" id="ARBA00022630"/>
    </source>
</evidence>
<dbReference type="InterPro" id="IPR016166">
    <property type="entry name" value="FAD-bd_PCMH"/>
</dbReference>
<dbReference type="InterPro" id="IPR016167">
    <property type="entry name" value="FAD-bd_PCMH_sub1"/>
</dbReference>
<dbReference type="Gene3D" id="3.30.70.2740">
    <property type="match status" value="1"/>
</dbReference>
<protein>
    <submittedName>
        <fullName evidence="6">FAD-binding oxidoreductase</fullName>
    </submittedName>
</protein>
<dbReference type="Proteomes" id="UP000807825">
    <property type="component" value="Unassembled WGS sequence"/>
</dbReference>
<organism evidence="6 7">
    <name type="scientific">Desulfomonile tiedjei</name>
    <dbReference type="NCBI Taxonomy" id="2358"/>
    <lineage>
        <taxon>Bacteria</taxon>
        <taxon>Pseudomonadati</taxon>
        <taxon>Thermodesulfobacteriota</taxon>
        <taxon>Desulfomonilia</taxon>
        <taxon>Desulfomonilales</taxon>
        <taxon>Desulfomonilaceae</taxon>
        <taxon>Desulfomonile</taxon>
    </lineage>
</organism>
<accession>A0A9D6UYV6</accession>
<dbReference type="Gene3D" id="3.30.43.10">
    <property type="entry name" value="Uridine Diphospho-n-acetylenolpyruvylglucosamine Reductase, domain 2"/>
    <property type="match status" value="1"/>
</dbReference>
<dbReference type="InterPro" id="IPR006094">
    <property type="entry name" value="Oxid_FAD_bind_N"/>
</dbReference>
<keyword evidence="3" id="KW-0274">FAD</keyword>
<proteinExistence type="predicted"/>
<evidence type="ECO:0000256" key="1">
    <source>
        <dbReference type="ARBA" id="ARBA00001974"/>
    </source>
</evidence>
<dbReference type="InterPro" id="IPR016164">
    <property type="entry name" value="FAD-linked_Oxase-like_C"/>
</dbReference>
<dbReference type="EMBL" id="JACRDE010000051">
    <property type="protein sequence ID" value="MBI5248207.1"/>
    <property type="molecule type" value="Genomic_DNA"/>
</dbReference>
<dbReference type="Pfam" id="PF01565">
    <property type="entry name" value="FAD_binding_4"/>
    <property type="match status" value="1"/>
</dbReference>
<dbReference type="Gene3D" id="1.10.45.10">
    <property type="entry name" value="Vanillyl-alcohol Oxidase, Chain A, domain 4"/>
    <property type="match status" value="1"/>
</dbReference>
<dbReference type="GO" id="GO:0071949">
    <property type="term" value="F:FAD binding"/>
    <property type="evidence" value="ECO:0007669"/>
    <property type="project" value="InterPro"/>
</dbReference>
<dbReference type="AlphaFoldDB" id="A0A9D6UYV6"/>
<keyword evidence="2" id="KW-0285">Flavoprotein</keyword>
<evidence type="ECO:0000259" key="5">
    <source>
        <dbReference type="PROSITE" id="PS51387"/>
    </source>
</evidence>
<evidence type="ECO:0000313" key="7">
    <source>
        <dbReference type="Proteomes" id="UP000807825"/>
    </source>
</evidence>
<name>A0A9D6UYV6_9BACT</name>
<evidence type="ECO:0000256" key="4">
    <source>
        <dbReference type="ARBA" id="ARBA00023002"/>
    </source>
</evidence>
<dbReference type="PANTHER" id="PTHR11748">
    <property type="entry name" value="D-LACTATE DEHYDROGENASE"/>
    <property type="match status" value="1"/>
</dbReference>
<dbReference type="GO" id="GO:1903457">
    <property type="term" value="P:lactate catabolic process"/>
    <property type="evidence" value="ECO:0007669"/>
    <property type="project" value="TreeGrafter"/>
</dbReference>